<dbReference type="AlphaFoldDB" id="A0A177AU23"/>
<dbReference type="PANTHER" id="PTHR12626">
    <property type="entry name" value="PROGRAMMED CELL DEATH 4"/>
    <property type="match status" value="1"/>
</dbReference>
<evidence type="ECO:0000313" key="8">
    <source>
        <dbReference type="Proteomes" id="UP000078046"/>
    </source>
</evidence>
<sequence>MLHDILDMALDIPHISQLLARFVARAVIDGIIEKDYVESIQSKESAYLVKFKDYYEKLMIASKTTHNLKHCIWGITGSFMKNSELKTELINIAQSFIYRYNTITEIFQFIRDMRVPHYLHIFVFEITRLSIDSNYSKVILNSIYLLHEASRQLIINNTQICIGLQSAYEYYAQDKQISPAILNKLVYLLRNLYYKRIISNQLFNEFLTKGRSRFFSEKR</sequence>
<evidence type="ECO:0000313" key="7">
    <source>
        <dbReference type="EMBL" id="OAF64873.1"/>
    </source>
</evidence>
<evidence type="ECO:0000256" key="5">
    <source>
        <dbReference type="ARBA" id="ARBA00023242"/>
    </source>
</evidence>
<feature type="domain" description="MI" evidence="6">
    <location>
        <begin position="1"/>
        <end position="42"/>
    </location>
</feature>
<comment type="subcellular location">
    <subcellularLocation>
        <location evidence="1">Cytoplasm</location>
    </subcellularLocation>
</comment>
<evidence type="ECO:0000256" key="4">
    <source>
        <dbReference type="ARBA" id="ARBA00022737"/>
    </source>
</evidence>
<dbReference type="PROSITE" id="PS51366">
    <property type="entry name" value="MI"/>
    <property type="match status" value="2"/>
</dbReference>
<evidence type="ECO:0000256" key="1">
    <source>
        <dbReference type="ARBA" id="ARBA00004496"/>
    </source>
</evidence>
<dbReference type="InterPro" id="IPR016024">
    <property type="entry name" value="ARM-type_fold"/>
</dbReference>
<reference evidence="7 8" key="1">
    <citation type="submission" date="2016-04" db="EMBL/GenBank/DDBJ databases">
        <title>The genome of Intoshia linei affirms orthonectids as highly simplified spiralians.</title>
        <authorList>
            <person name="Mikhailov K.V."/>
            <person name="Slusarev G.S."/>
            <person name="Nikitin M.A."/>
            <person name="Logacheva M.D."/>
            <person name="Penin A."/>
            <person name="Aleoshin V."/>
            <person name="Panchin Y.V."/>
        </authorList>
    </citation>
    <scope>NUCLEOTIDE SEQUENCE [LARGE SCALE GENOMIC DNA]</scope>
    <source>
        <strain evidence="7">Intl2013</strain>
        <tissue evidence="7">Whole animal</tissue>
    </source>
</reference>
<accession>A0A177AU23</accession>
<comment type="similarity">
    <text evidence="2">Belongs to the PDCD4 family.</text>
</comment>
<feature type="domain" description="MI" evidence="6">
    <location>
        <begin position="84"/>
        <end position="208"/>
    </location>
</feature>
<dbReference type="EMBL" id="LWCA01001562">
    <property type="protein sequence ID" value="OAF64873.1"/>
    <property type="molecule type" value="Genomic_DNA"/>
</dbReference>
<dbReference type="Gene3D" id="1.25.40.180">
    <property type="match status" value="2"/>
</dbReference>
<dbReference type="InterPro" id="IPR003891">
    <property type="entry name" value="Initiation_fac_eIF4g_MI"/>
</dbReference>
<dbReference type="PANTHER" id="PTHR12626:SF0">
    <property type="entry name" value="PROGRAMMED CELL DEATH PROTEIN 4"/>
    <property type="match status" value="1"/>
</dbReference>
<dbReference type="GO" id="GO:0005737">
    <property type="term" value="C:cytoplasm"/>
    <property type="evidence" value="ECO:0007669"/>
    <property type="project" value="UniProtKB-SubCell"/>
</dbReference>
<keyword evidence="4" id="KW-0677">Repeat</keyword>
<protein>
    <recommendedName>
        <fullName evidence="6">MI domain-containing protein</fullName>
    </recommendedName>
</protein>
<gene>
    <name evidence="7" type="ORF">A3Q56_07419</name>
</gene>
<evidence type="ECO:0000259" key="6">
    <source>
        <dbReference type="PROSITE" id="PS51366"/>
    </source>
</evidence>
<comment type="caution">
    <text evidence="7">The sequence shown here is derived from an EMBL/GenBank/DDBJ whole genome shotgun (WGS) entry which is preliminary data.</text>
</comment>
<evidence type="ECO:0000256" key="2">
    <source>
        <dbReference type="ARBA" id="ARBA00005497"/>
    </source>
</evidence>
<dbReference type="GO" id="GO:0045892">
    <property type="term" value="P:negative regulation of DNA-templated transcription"/>
    <property type="evidence" value="ECO:0007669"/>
    <property type="project" value="InterPro"/>
</dbReference>
<proteinExistence type="inferred from homology"/>
<dbReference type="Proteomes" id="UP000078046">
    <property type="component" value="Unassembled WGS sequence"/>
</dbReference>
<dbReference type="SUPFAM" id="SSF48371">
    <property type="entry name" value="ARM repeat"/>
    <property type="match status" value="2"/>
</dbReference>
<keyword evidence="3" id="KW-0963">Cytoplasm</keyword>
<name>A0A177AU23_9BILA</name>
<organism evidence="7 8">
    <name type="scientific">Intoshia linei</name>
    <dbReference type="NCBI Taxonomy" id="1819745"/>
    <lineage>
        <taxon>Eukaryota</taxon>
        <taxon>Metazoa</taxon>
        <taxon>Spiralia</taxon>
        <taxon>Lophotrochozoa</taxon>
        <taxon>Mesozoa</taxon>
        <taxon>Orthonectida</taxon>
        <taxon>Rhopaluridae</taxon>
        <taxon>Intoshia</taxon>
    </lineage>
</organism>
<dbReference type="InterPro" id="IPR039778">
    <property type="entry name" value="PDCD4"/>
</dbReference>
<keyword evidence="5" id="KW-0539">Nucleus</keyword>
<evidence type="ECO:0000256" key="3">
    <source>
        <dbReference type="ARBA" id="ARBA00022490"/>
    </source>
</evidence>
<keyword evidence="8" id="KW-1185">Reference proteome</keyword>
<dbReference type="OrthoDB" id="414546at2759"/>